<reference evidence="9 10" key="1">
    <citation type="submission" date="2020-08" db="EMBL/GenBank/DDBJ databases">
        <title>Genomic Encyclopedia of Type Strains, Phase IV (KMG-IV): sequencing the most valuable type-strain genomes for metagenomic binning, comparative biology and taxonomic classification.</title>
        <authorList>
            <person name="Goeker M."/>
        </authorList>
    </citation>
    <scope>NUCLEOTIDE SEQUENCE [LARGE SCALE GENOMIC DNA]</scope>
    <source>
        <strain evidence="9 10">DSM 45615</strain>
    </source>
</reference>
<dbReference type="InterPro" id="IPR050794">
    <property type="entry name" value="CPA2_transporter"/>
</dbReference>
<keyword evidence="4 7" id="KW-1133">Transmembrane helix</keyword>
<evidence type="ECO:0000313" key="10">
    <source>
        <dbReference type="Proteomes" id="UP000578449"/>
    </source>
</evidence>
<keyword evidence="10" id="KW-1185">Reference proteome</keyword>
<evidence type="ECO:0000256" key="7">
    <source>
        <dbReference type="SAM" id="Phobius"/>
    </source>
</evidence>
<dbReference type="EMBL" id="JACHGN010000012">
    <property type="protein sequence ID" value="MBB5135835.1"/>
    <property type="molecule type" value="Genomic_DNA"/>
</dbReference>
<feature type="transmembrane region" description="Helical" evidence="7">
    <location>
        <begin position="282"/>
        <end position="300"/>
    </location>
</feature>
<protein>
    <submittedName>
        <fullName evidence="9">Kef-type K+ transport system membrane component KefB</fullName>
    </submittedName>
</protein>
<keyword evidence="5" id="KW-0406">Ion transport</keyword>
<feature type="transmembrane region" description="Helical" evidence="7">
    <location>
        <begin position="65"/>
        <end position="84"/>
    </location>
</feature>
<dbReference type="Gene3D" id="1.20.1530.20">
    <property type="match status" value="1"/>
</dbReference>
<evidence type="ECO:0000256" key="3">
    <source>
        <dbReference type="ARBA" id="ARBA00022692"/>
    </source>
</evidence>
<feature type="transmembrane region" description="Helical" evidence="7">
    <location>
        <begin position="163"/>
        <end position="186"/>
    </location>
</feature>
<keyword evidence="6 7" id="KW-0472">Membrane</keyword>
<accession>A0A840PIC9</accession>
<dbReference type="GO" id="GO:0016020">
    <property type="term" value="C:membrane"/>
    <property type="evidence" value="ECO:0007669"/>
    <property type="project" value="UniProtKB-SubCell"/>
</dbReference>
<sequence length="691" mass="71927">MLKVDVLLLDLVIVLAAARLFGALARRLGQPPVIGEIVAGILLGPTLLGPWIGDDLFGDEMRAPLQALANVGLVLFMFVVGLELDQKLVQGKGKIAATVALGSTMLPFVLGLGLAYMLAEDHAEPGRTLPFVLFLGAAMSATAFPVLARILTDRGMHRTTLGGLSLASAAVIDVLAWTVLAVVVAIAGAGEAEGQWKVLLALPYALVMFFVVRPLLARLVPVFEREGRLTPQMLAIVLVGLLASSWATEWMHVHFIFGAFLFGAVMPRTGAERLNHQILERLEQLAVLLLLPMFFVVAGLNVNLRELDVSSFGVLAAILAVAIGGKMIGSYAAARSQRLPGRQSWALATLLNTRGLTEIVILSVGLQKGVLSSELYSLMVVMALVTTAMTGPLLRRVYPDRRVARDIADAERAALGVTAAHRVLTVVPERPAEGTPIVDLAADLAKAKSPAEVIIGHLHPFPAGRIEVGTGLSSELAEMAESMGDLENLAAHARAQGAEARVVSRFSGDTAAELPTLVASAQPDLVLLLEGAPGYAEIRANTPGRVLTVRPDALAVSATATAEPAAGGTVLTVPPPAYAPLAPGATGPIAVHHTSADAPAHVALILALSESRPLVIVGGGRANALAQRLAKLGVEATSSSEPPPGAAVIALDGDDPAPEGVHLLVRPEQDADPVDWAAAVTALRPAPTAAT</sequence>
<proteinExistence type="predicted"/>
<evidence type="ECO:0000256" key="2">
    <source>
        <dbReference type="ARBA" id="ARBA00022448"/>
    </source>
</evidence>
<keyword evidence="2" id="KW-0813">Transport</keyword>
<dbReference type="Proteomes" id="UP000578449">
    <property type="component" value="Unassembled WGS sequence"/>
</dbReference>
<feature type="transmembrane region" description="Helical" evidence="7">
    <location>
        <begin position="33"/>
        <end position="53"/>
    </location>
</feature>
<name>A0A840PIC9_9ACTN</name>
<feature type="transmembrane region" description="Helical" evidence="7">
    <location>
        <begin position="131"/>
        <end position="151"/>
    </location>
</feature>
<dbReference type="RefSeq" id="WP_185052761.1">
    <property type="nucleotide sequence ID" value="NZ_BAABIX010000037.1"/>
</dbReference>
<dbReference type="InterPro" id="IPR038770">
    <property type="entry name" value="Na+/solute_symporter_sf"/>
</dbReference>
<keyword evidence="3 7" id="KW-0812">Transmembrane</keyword>
<feature type="transmembrane region" description="Helical" evidence="7">
    <location>
        <begin position="229"/>
        <end position="247"/>
    </location>
</feature>
<comment type="subcellular location">
    <subcellularLocation>
        <location evidence="1">Membrane</location>
        <topology evidence="1">Multi-pass membrane protein</topology>
    </subcellularLocation>
</comment>
<comment type="caution">
    <text evidence="9">The sequence shown here is derived from an EMBL/GenBank/DDBJ whole genome shotgun (WGS) entry which is preliminary data.</text>
</comment>
<evidence type="ECO:0000256" key="6">
    <source>
        <dbReference type="ARBA" id="ARBA00023136"/>
    </source>
</evidence>
<feature type="transmembrane region" description="Helical" evidence="7">
    <location>
        <begin position="96"/>
        <end position="119"/>
    </location>
</feature>
<dbReference type="GO" id="GO:1902600">
    <property type="term" value="P:proton transmembrane transport"/>
    <property type="evidence" value="ECO:0007669"/>
    <property type="project" value="InterPro"/>
</dbReference>
<dbReference type="InterPro" id="IPR006153">
    <property type="entry name" value="Cation/H_exchanger_TM"/>
</dbReference>
<evidence type="ECO:0000313" key="9">
    <source>
        <dbReference type="EMBL" id="MBB5135835.1"/>
    </source>
</evidence>
<gene>
    <name evidence="9" type="ORF">HNP84_005579</name>
</gene>
<feature type="transmembrane region" description="Helical" evidence="7">
    <location>
        <begin position="312"/>
        <end position="333"/>
    </location>
</feature>
<evidence type="ECO:0000256" key="1">
    <source>
        <dbReference type="ARBA" id="ARBA00004141"/>
    </source>
</evidence>
<feature type="transmembrane region" description="Helical" evidence="7">
    <location>
        <begin position="6"/>
        <end position="26"/>
    </location>
</feature>
<evidence type="ECO:0000259" key="8">
    <source>
        <dbReference type="Pfam" id="PF00999"/>
    </source>
</evidence>
<dbReference type="GO" id="GO:0015297">
    <property type="term" value="F:antiporter activity"/>
    <property type="evidence" value="ECO:0007669"/>
    <property type="project" value="InterPro"/>
</dbReference>
<evidence type="ECO:0000256" key="5">
    <source>
        <dbReference type="ARBA" id="ARBA00023065"/>
    </source>
</evidence>
<dbReference type="PANTHER" id="PTHR32468:SF0">
    <property type="entry name" value="K(+)_H(+) ANTIPORTER 1"/>
    <property type="match status" value="1"/>
</dbReference>
<dbReference type="PANTHER" id="PTHR32468">
    <property type="entry name" value="CATION/H + ANTIPORTER"/>
    <property type="match status" value="1"/>
</dbReference>
<evidence type="ECO:0000256" key="4">
    <source>
        <dbReference type="ARBA" id="ARBA00022989"/>
    </source>
</evidence>
<feature type="transmembrane region" description="Helical" evidence="7">
    <location>
        <begin position="198"/>
        <end position="217"/>
    </location>
</feature>
<feature type="domain" description="Cation/H+ exchanger transmembrane" evidence="8">
    <location>
        <begin position="17"/>
        <end position="394"/>
    </location>
</feature>
<dbReference type="Pfam" id="PF00999">
    <property type="entry name" value="Na_H_Exchanger"/>
    <property type="match status" value="1"/>
</dbReference>
<dbReference type="AlphaFoldDB" id="A0A840PIC9"/>
<organism evidence="9 10">
    <name type="scientific">Thermocatellispora tengchongensis</name>
    <dbReference type="NCBI Taxonomy" id="1073253"/>
    <lineage>
        <taxon>Bacteria</taxon>
        <taxon>Bacillati</taxon>
        <taxon>Actinomycetota</taxon>
        <taxon>Actinomycetes</taxon>
        <taxon>Streptosporangiales</taxon>
        <taxon>Streptosporangiaceae</taxon>
        <taxon>Thermocatellispora</taxon>
    </lineage>
</organism>